<dbReference type="InterPro" id="IPR032694">
    <property type="entry name" value="CopC/D"/>
</dbReference>
<evidence type="ECO:0000259" key="6">
    <source>
        <dbReference type="Pfam" id="PF04234"/>
    </source>
</evidence>
<protein>
    <submittedName>
        <fullName evidence="7">Copper resistance protein C</fullName>
    </submittedName>
</protein>
<dbReference type="RefSeq" id="WP_058283011.1">
    <property type="nucleotide sequence ID" value="NZ_CYUD01000010.1"/>
</dbReference>
<keyword evidence="8" id="KW-1185">Reference proteome</keyword>
<dbReference type="InterPro" id="IPR007348">
    <property type="entry name" value="CopC_dom"/>
</dbReference>
<feature type="domain" description="CopC" evidence="6">
    <location>
        <begin position="20"/>
        <end position="112"/>
    </location>
</feature>
<dbReference type="SUPFAM" id="SSF81296">
    <property type="entry name" value="E set domains"/>
    <property type="match status" value="1"/>
</dbReference>
<dbReference type="STRING" id="1715692.RUE5091_03297"/>
<evidence type="ECO:0000256" key="1">
    <source>
        <dbReference type="ARBA" id="ARBA00004196"/>
    </source>
</evidence>
<accession>A0A0N7MAD2</accession>
<keyword evidence="3 5" id="KW-0732">Signal</keyword>
<feature type="signal peptide" evidence="5">
    <location>
        <begin position="1"/>
        <end position="19"/>
    </location>
</feature>
<dbReference type="Gene3D" id="2.60.40.1220">
    <property type="match status" value="1"/>
</dbReference>
<evidence type="ECO:0000313" key="8">
    <source>
        <dbReference type="Proteomes" id="UP000051260"/>
    </source>
</evidence>
<dbReference type="OrthoDB" id="9796814at2"/>
<sequence length="113" mass="12212">MKKIITLALMAALPSVVLAHSKVEETTPADGTTITAAPAEISLNFSKDIRLTRIEMAHEEHSAVSLDLGDHKSFGQEFTIPLPSNGTGTYVIEWRGLGEDGHAMQGEFSFTVE</sequence>
<organism evidence="7 8">
    <name type="scientific">Ruegeria denitrificans</name>
    <dbReference type="NCBI Taxonomy" id="1715692"/>
    <lineage>
        <taxon>Bacteria</taxon>
        <taxon>Pseudomonadati</taxon>
        <taxon>Pseudomonadota</taxon>
        <taxon>Alphaproteobacteria</taxon>
        <taxon>Rhodobacterales</taxon>
        <taxon>Roseobacteraceae</taxon>
        <taxon>Ruegeria</taxon>
    </lineage>
</organism>
<dbReference type="InterPro" id="IPR014756">
    <property type="entry name" value="Ig_E-set"/>
</dbReference>
<feature type="chain" id="PRO_5006016025" evidence="5">
    <location>
        <begin position="20"/>
        <end position="113"/>
    </location>
</feature>
<keyword evidence="2" id="KW-0479">Metal-binding</keyword>
<evidence type="ECO:0000256" key="4">
    <source>
        <dbReference type="ARBA" id="ARBA00023008"/>
    </source>
</evidence>
<evidence type="ECO:0000313" key="7">
    <source>
        <dbReference type="EMBL" id="CUK10299.1"/>
    </source>
</evidence>
<gene>
    <name evidence="7" type="primary">copC</name>
    <name evidence="7" type="ORF">RUE5091_03297</name>
</gene>
<dbReference type="GO" id="GO:0005507">
    <property type="term" value="F:copper ion binding"/>
    <property type="evidence" value="ECO:0007669"/>
    <property type="project" value="InterPro"/>
</dbReference>
<dbReference type="GO" id="GO:0030313">
    <property type="term" value="C:cell envelope"/>
    <property type="evidence" value="ECO:0007669"/>
    <property type="project" value="UniProtKB-SubCell"/>
</dbReference>
<dbReference type="AlphaFoldDB" id="A0A0N7MAD2"/>
<dbReference type="EMBL" id="CYUD01000010">
    <property type="protein sequence ID" value="CUK10299.1"/>
    <property type="molecule type" value="Genomic_DNA"/>
</dbReference>
<evidence type="ECO:0000256" key="2">
    <source>
        <dbReference type="ARBA" id="ARBA00022723"/>
    </source>
</evidence>
<evidence type="ECO:0000256" key="5">
    <source>
        <dbReference type="SAM" id="SignalP"/>
    </source>
</evidence>
<dbReference type="GO" id="GO:0046688">
    <property type="term" value="P:response to copper ion"/>
    <property type="evidence" value="ECO:0007669"/>
    <property type="project" value="InterPro"/>
</dbReference>
<dbReference type="Proteomes" id="UP000051260">
    <property type="component" value="Unassembled WGS sequence"/>
</dbReference>
<dbReference type="Pfam" id="PF04234">
    <property type="entry name" value="CopC"/>
    <property type="match status" value="1"/>
</dbReference>
<dbReference type="PANTHER" id="PTHR34820">
    <property type="entry name" value="INNER MEMBRANE PROTEIN YEBZ"/>
    <property type="match status" value="1"/>
</dbReference>
<proteinExistence type="predicted"/>
<dbReference type="PANTHER" id="PTHR34820:SF4">
    <property type="entry name" value="INNER MEMBRANE PROTEIN YEBZ"/>
    <property type="match status" value="1"/>
</dbReference>
<evidence type="ECO:0000256" key="3">
    <source>
        <dbReference type="ARBA" id="ARBA00022729"/>
    </source>
</evidence>
<keyword evidence="4" id="KW-0186">Copper</keyword>
<name>A0A0N7MAD2_9RHOB</name>
<dbReference type="InterPro" id="IPR014755">
    <property type="entry name" value="Cu-Rt/internalin_Ig-like"/>
</dbReference>
<dbReference type="GO" id="GO:0042597">
    <property type="term" value="C:periplasmic space"/>
    <property type="evidence" value="ECO:0007669"/>
    <property type="project" value="InterPro"/>
</dbReference>
<dbReference type="GO" id="GO:0005886">
    <property type="term" value="C:plasma membrane"/>
    <property type="evidence" value="ECO:0007669"/>
    <property type="project" value="TreeGrafter"/>
</dbReference>
<reference evidence="8" key="1">
    <citation type="submission" date="2015-09" db="EMBL/GenBank/DDBJ databases">
        <authorList>
            <person name="Rodrigo-Torres L."/>
            <person name="Arahal D.R."/>
        </authorList>
    </citation>
    <scope>NUCLEOTIDE SEQUENCE [LARGE SCALE GENOMIC DNA]</scope>
    <source>
        <strain evidence="8">CECT 5091</strain>
    </source>
</reference>
<dbReference type="GO" id="GO:0006825">
    <property type="term" value="P:copper ion transport"/>
    <property type="evidence" value="ECO:0007669"/>
    <property type="project" value="InterPro"/>
</dbReference>
<comment type="subcellular location">
    <subcellularLocation>
        <location evidence="1">Cell envelope</location>
    </subcellularLocation>
</comment>